<proteinExistence type="predicted"/>
<reference evidence="3 4" key="1">
    <citation type="submission" date="2023-07" db="EMBL/GenBank/DDBJ databases">
        <title>Genomic Encyclopedia of Type Strains, Phase IV (KMG-IV): sequencing the most valuable type-strain genomes for metagenomic binning, comparative biology and taxonomic classification.</title>
        <authorList>
            <person name="Goeker M."/>
        </authorList>
    </citation>
    <scope>NUCLEOTIDE SEQUENCE [LARGE SCALE GENOMIC DNA]</scope>
    <source>
        <strain evidence="3 4">DSM 15049</strain>
    </source>
</reference>
<dbReference type="EMBL" id="JAUSWG010000014">
    <property type="protein sequence ID" value="MDQ0557795.1"/>
    <property type="molecule type" value="Genomic_DNA"/>
</dbReference>
<feature type="chain" id="PRO_5046195231" evidence="2">
    <location>
        <begin position="26"/>
        <end position="137"/>
    </location>
</feature>
<organism evidence="3 4">
    <name type="scientific">Paraclostridium ghonii</name>
    <dbReference type="NCBI Taxonomy" id="29358"/>
    <lineage>
        <taxon>Bacteria</taxon>
        <taxon>Bacillati</taxon>
        <taxon>Bacillota</taxon>
        <taxon>Clostridia</taxon>
        <taxon>Peptostreptococcales</taxon>
        <taxon>Peptostreptococcaceae</taxon>
        <taxon>Paraclostridium</taxon>
    </lineage>
</organism>
<accession>A0ABU0N3U4</accession>
<dbReference type="RefSeq" id="WP_307509335.1">
    <property type="nucleotide sequence ID" value="NZ_BAAACE010000028.1"/>
</dbReference>
<comment type="caution">
    <text evidence="3">The sequence shown here is derived from an EMBL/GenBank/DDBJ whole genome shotgun (WGS) entry which is preliminary data.</text>
</comment>
<evidence type="ECO:0000313" key="3">
    <source>
        <dbReference type="EMBL" id="MDQ0557795.1"/>
    </source>
</evidence>
<sequence>MKLKKIILSLSVMSAIGVGSMGVIANANEKVVTNNETNYRQQNRQECSLTDEQQNLIEKGYNELTEDEKIIFDKYYKQSKSNLSQNELNECFSIHDKVYKYLGDEFLENIKQERSERLNNKHTQNGKAQARGICKQQ</sequence>
<keyword evidence="2" id="KW-0732">Signal</keyword>
<keyword evidence="4" id="KW-1185">Reference proteome</keyword>
<evidence type="ECO:0000313" key="4">
    <source>
        <dbReference type="Proteomes" id="UP001232584"/>
    </source>
</evidence>
<feature type="signal peptide" evidence="2">
    <location>
        <begin position="1"/>
        <end position="25"/>
    </location>
</feature>
<dbReference type="Proteomes" id="UP001232584">
    <property type="component" value="Unassembled WGS sequence"/>
</dbReference>
<gene>
    <name evidence="3" type="ORF">QOZ92_002930</name>
</gene>
<evidence type="ECO:0000256" key="2">
    <source>
        <dbReference type="SAM" id="SignalP"/>
    </source>
</evidence>
<name>A0ABU0N3U4_9FIRM</name>
<feature type="region of interest" description="Disordered" evidence="1">
    <location>
        <begin position="117"/>
        <end position="137"/>
    </location>
</feature>
<evidence type="ECO:0000256" key="1">
    <source>
        <dbReference type="SAM" id="MobiDB-lite"/>
    </source>
</evidence>
<protein>
    <submittedName>
        <fullName evidence="3">5-bromo-4-chloroindolyl phosphate hydrolysis protein</fullName>
    </submittedName>
</protein>